<dbReference type="EMBL" id="RQHK01000011">
    <property type="protein sequence ID" value="TGM74399.1"/>
    <property type="molecule type" value="Genomic_DNA"/>
</dbReference>
<keyword evidence="1" id="KW-1133">Transmembrane helix</keyword>
<keyword evidence="4" id="KW-1185">Reference proteome</keyword>
<reference evidence="4" key="1">
    <citation type="journal article" date="2019" name="PLoS Negl. Trop. Dis.">
        <title>Revisiting the worldwide diversity of Leptospira species in the environment.</title>
        <authorList>
            <person name="Vincent A.T."/>
            <person name="Schiettekatte O."/>
            <person name="Bourhy P."/>
            <person name="Veyrier F.J."/>
            <person name="Picardeau M."/>
        </authorList>
    </citation>
    <scope>NUCLEOTIDE SEQUENCE [LARGE SCALE GENOMIC DNA]</scope>
    <source>
        <strain evidence="4">201601298</strain>
    </source>
</reference>
<protein>
    <recommendedName>
        <fullName evidence="2">CD-NTase-associated protein 15 domain-containing protein</fullName>
    </recommendedName>
</protein>
<proteinExistence type="predicted"/>
<feature type="domain" description="CD-NTase-associated protein 15" evidence="2">
    <location>
        <begin position="69"/>
        <end position="189"/>
    </location>
</feature>
<evidence type="ECO:0000256" key="1">
    <source>
        <dbReference type="SAM" id="Phobius"/>
    </source>
</evidence>
<keyword evidence="1" id="KW-0472">Membrane</keyword>
<evidence type="ECO:0000313" key="4">
    <source>
        <dbReference type="Proteomes" id="UP000297940"/>
    </source>
</evidence>
<dbReference type="Proteomes" id="UP000297940">
    <property type="component" value="Unassembled WGS sequence"/>
</dbReference>
<evidence type="ECO:0000313" key="3">
    <source>
        <dbReference type="EMBL" id="TGM74399.1"/>
    </source>
</evidence>
<accession>A0ABY2NZ20</accession>
<organism evidence="3 4">
    <name type="scientific">Leptospira mtsangambouensis</name>
    <dbReference type="NCBI Taxonomy" id="2484912"/>
    <lineage>
        <taxon>Bacteria</taxon>
        <taxon>Pseudomonadati</taxon>
        <taxon>Spirochaetota</taxon>
        <taxon>Spirochaetia</taxon>
        <taxon>Leptospirales</taxon>
        <taxon>Leptospiraceae</taxon>
        <taxon>Leptospira</taxon>
    </lineage>
</organism>
<dbReference type="RefSeq" id="WP_135694761.1">
    <property type="nucleotide sequence ID" value="NZ_RQHK01000011.1"/>
</dbReference>
<dbReference type="Pfam" id="PF18153">
    <property type="entry name" value="Cap15_CD_rec"/>
    <property type="match status" value="1"/>
</dbReference>
<dbReference type="InterPro" id="IPR041208">
    <property type="entry name" value="Cap15"/>
</dbReference>
<sequence>MISRLHLSSFIGLTVGIWLLALWFQGMPVLSSEFIKPFSLVVGTISVFVTVFNKYLWSWKIFRGWYVDRPDLRGTWKLELKSDWINPNTGKPIPTILGFVTIRQTLTSLTFRLFTTESESKSIAYSIEKEEDDQFKLNIIYQNQPEIELQGKKSEIHHGSFMLKISGNPPSSLKGHYWTDRGTRGTIILNDRIEKTSDNYNHAKKQYEENNP</sequence>
<feature type="transmembrane region" description="Helical" evidence="1">
    <location>
        <begin position="38"/>
        <end position="57"/>
    </location>
</feature>
<comment type="caution">
    <text evidence="3">The sequence shown here is derived from an EMBL/GenBank/DDBJ whole genome shotgun (WGS) entry which is preliminary data.</text>
</comment>
<feature type="transmembrane region" description="Helical" evidence="1">
    <location>
        <begin position="7"/>
        <end position="26"/>
    </location>
</feature>
<keyword evidence="1" id="KW-0812">Transmembrane</keyword>
<name>A0ABY2NZ20_9LEPT</name>
<gene>
    <name evidence="3" type="ORF">EHR01_10590</name>
</gene>
<evidence type="ECO:0000259" key="2">
    <source>
        <dbReference type="Pfam" id="PF18153"/>
    </source>
</evidence>